<dbReference type="InterPro" id="IPR059153">
    <property type="entry name" value="NSD_PHD-1st"/>
</dbReference>
<dbReference type="SMART" id="SM00249">
    <property type="entry name" value="PHD"/>
    <property type="match status" value="2"/>
</dbReference>
<evidence type="ECO:0000256" key="3">
    <source>
        <dbReference type="ARBA" id="ARBA00022771"/>
    </source>
</evidence>
<feature type="domain" description="PHD-type" evidence="8">
    <location>
        <begin position="534"/>
        <end position="579"/>
    </location>
</feature>
<dbReference type="Pfam" id="PF23011">
    <property type="entry name" value="PHD-1st_NSD"/>
    <property type="match status" value="1"/>
</dbReference>
<dbReference type="AlphaFoldDB" id="A0AAN9K850"/>
<feature type="compositionally biased region" description="Polar residues" evidence="7">
    <location>
        <begin position="397"/>
        <end position="408"/>
    </location>
</feature>
<dbReference type="Gene3D" id="3.40.630.30">
    <property type="match status" value="1"/>
</dbReference>
<dbReference type="Proteomes" id="UP001367508">
    <property type="component" value="Unassembled WGS sequence"/>
</dbReference>
<dbReference type="InterPro" id="IPR001965">
    <property type="entry name" value="Znf_PHD"/>
</dbReference>
<proteinExistence type="predicted"/>
<dbReference type="GO" id="GO:0008270">
    <property type="term" value="F:zinc ion binding"/>
    <property type="evidence" value="ECO:0007669"/>
    <property type="project" value="UniProtKB-KW"/>
</dbReference>
<dbReference type="GO" id="GO:0003682">
    <property type="term" value="F:chromatin binding"/>
    <property type="evidence" value="ECO:0007669"/>
    <property type="project" value="TreeGrafter"/>
</dbReference>
<protein>
    <recommendedName>
        <fullName evidence="8">PHD-type domain-containing protein</fullName>
    </recommendedName>
</protein>
<evidence type="ECO:0000256" key="2">
    <source>
        <dbReference type="ARBA" id="ARBA00022723"/>
    </source>
</evidence>
<dbReference type="GO" id="GO:0005634">
    <property type="term" value="C:nucleus"/>
    <property type="evidence" value="ECO:0007669"/>
    <property type="project" value="UniProtKB-SubCell"/>
</dbReference>
<evidence type="ECO:0000256" key="7">
    <source>
        <dbReference type="SAM" id="MobiDB-lite"/>
    </source>
</evidence>
<dbReference type="InterPro" id="IPR019787">
    <property type="entry name" value="Znf_PHD-finger"/>
</dbReference>
<evidence type="ECO:0000256" key="6">
    <source>
        <dbReference type="PROSITE-ProRule" id="PRU00146"/>
    </source>
</evidence>
<evidence type="ECO:0000256" key="4">
    <source>
        <dbReference type="ARBA" id="ARBA00022833"/>
    </source>
</evidence>
<keyword evidence="3 6" id="KW-0863">Zinc-finger</keyword>
<keyword evidence="4" id="KW-0862">Zinc</keyword>
<gene>
    <name evidence="9" type="ORF">VNO77_36595</name>
</gene>
<dbReference type="EMBL" id="JAYMYQ010000009">
    <property type="protein sequence ID" value="KAK7312612.1"/>
    <property type="molecule type" value="Genomic_DNA"/>
</dbReference>
<dbReference type="InterPro" id="IPR019786">
    <property type="entry name" value="Zinc_finger_PHD-type_CS"/>
</dbReference>
<name>A0AAN9K850_CANGL</name>
<sequence length="894" mass="98976">MANGTDSDQFVVLSRVRTGLKREFAFAMKAQSEICGSLGRTRSNRNRNVIQVPDRPVRKRFRKFGSMEPKKDNSTGLVKAEEDVGDVLSEEEAKSDVVDEESKSQVGDEAAMVLACKEEQKSDAVGDEPRTGEVVEALQEEVVDETAQPVCESGVKEGEACSPKDGGVGGNVSVLDGDECKVKPRRRFTRSTLKMKVDDDDNKVPNDVGNAVEVGTDVKKEVEGGPVITTPTSMKMSKASAKKKFPSKLKDLLASGILEGLPVNYVRGVKVRTPGLRGMISGNGIVCYCDICNGVEIVTPTIFELHAGSSNKRPPEYIYLENWSTLRDIMNTCLNMALDTLEEAVQKVLGDFTMKKSKFCVNCRDVNVASRLLCNSCMGTKDCQPSPTPTQTTETSNSCVSPAVQSRSPEPVVLPKSLKNGMKHSTSRGKSQGRLTRKDLRLHKLVFHEDVLPNGTEVAYYARGKQLLVGYKKGFGIVCSCCNCEVSPSQFEAHAGWASRRKPYLHIYTSNGVSLHELSISLSKDRRFCTNDNDDLCSICQDGGDLLCCDGCPRTFHIDCVPLPCIPSGTWYCKYCQNVFQKDKYVERNANAVAAGRVAGIDPLEQIDQRCIRIVKTHEFDHGGCALCRDQDFSKSFGPRTVIICDQCEREYHVGCLKDHNMQNLEELPEGNWFCCSDCDKIHTALENLVTRGEENLPDSLLSSIKKKFEGKDLETGVGLDIKWRVLNWKLVASDETRQLLSKAVAIFHERFDPIVDSTTRLDFIPTMLYGRNIKGQDFGGMYCAVLTVNDAVVSAGIFRVFGSEVAELPLVATVTDCQGQGYFQSLFSCIEGLLGSLKVKRFVLPAAEEAESIWTSKFGFSKLAQEEIFNYRRYYHMMVFQGTSLLQKPVPEL</sequence>
<organism evidence="9 10">
    <name type="scientific">Canavalia gladiata</name>
    <name type="common">Sword bean</name>
    <name type="synonym">Dolichos gladiatus</name>
    <dbReference type="NCBI Taxonomy" id="3824"/>
    <lineage>
        <taxon>Eukaryota</taxon>
        <taxon>Viridiplantae</taxon>
        <taxon>Streptophyta</taxon>
        <taxon>Embryophyta</taxon>
        <taxon>Tracheophyta</taxon>
        <taxon>Spermatophyta</taxon>
        <taxon>Magnoliopsida</taxon>
        <taxon>eudicotyledons</taxon>
        <taxon>Gunneridae</taxon>
        <taxon>Pentapetalae</taxon>
        <taxon>rosids</taxon>
        <taxon>fabids</taxon>
        <taxon>Fabales</taxon>
        <taxon>Fabaceae</taxon>
        <taxon>Papilionoideae</taxon>
        <taxon>50 kb inversion clade</taxon>
        <taxon>NPAAA clade</taxon>
        <taxon>indigoferoid/millettioid clade</taxon>
        <taxon>Phaseoleae</taxon>
        <taxon>Canavalia</taxon>
    </lineage>
</organism>
<comment type="subcellular location">
    <subcellularLocation>
        <location evidence="1">Nucleus</location>
    </subcellularLocation>
</comment>
<dbReference type="InterPro" id="IPR056511">
    <property type="entry name" value="IDM1_C"/>
</dbReference>
<reference evidence="9 10" key="1">
    <citation type="submission" date="2024-01" db="EMBL/GenBank/DDBJ databases">
        <title>The genomes of 5 underutilized Papilionoideae crops provide insights into root nodulation and disease resistanc.</title>
        <authorList>
            <person name="Jiang F."/>
        </authorList>
    </citation>
    <scope>NUCLEOTIDE SEQUENCE [LARGE SCALE GENOMIC DNA]</scope>
    <source>
        <strain evidence="9">LVBAO_FW01</strain>
        <tissue evidence="9">Leaves</tissue>
    </source>
</reference>
<dbReference type="PANTHER" id="PTHR47025:SF2">
    <property type="entry name" value="AUTOIMMUNE REGULATOR"/>
    <property type="match status" value="1"/>
</dbReference>
<dbReference type="GO" id="GO:0000977">
    <property type="term" value="F:RNA polymerase II transcription regulatory region sequence-specific DNA binding"/>
    <property type="evidence" value="ECO:0007669"/>
    <property type="project" value="TreeGrafter"/>
</dbReference>
<dbReference type="Pfam" id="PF16135">
    <property type="entry name" value="TDBD"/>
    <property type="match status" value="2"/>
</dbReference>
<evidence type="ECO:0000313" key="10">
    <source>
        <dbReference type="Proteomes" id="UP001367508"/>
    </source>
</evidence>
<dbReference type="GO" id="GO:0045944">
    <property type="term" value="P:positive regulation of transcription by RNA polymerase II"/>
    <property type="evidence" value="ECO:0007669"/>
    <property type="project" value="TreeGrafter"/>
</dbReference>
<dbReference type="InterPro" id="IPR011011">
    <property type="entry name" value="Znf_FYVE_PHD"/>
</dbReference>
<keyword evidence="5" id="KW-0539">Nucleus</keyword>
<dbReference type="FunFam" id="3.40.630.30:FF:000073">
    <property type="entry name" value="PHD finger family protein"/>
    <property type="match status" value="1"/>
</dbReference>
<dbReference type="SUPFAM" id="SSF57903">
    <property type="entry name" value="FYVE/PHD zinc finger"/>
    <property type="match status" value="2"/>
</dbReference>
<evidence type="ECO:0000256" key="1">
    <source>
        <dbReference type="ARBA" id="ARBA00004123"/>
    </source>
</evidence>
<comment type="caution">
    <text evidence="9">The sequence shown here is derived from an EMBL/GenBank/DDBJ whole genome shotgun (WGS) entry which is preliminary data.</text>
</comment>
<dbReference type="PROSITE" id="PS50016">
    <property type="entry name" value="ZF_PHD_2"/>
    <property type="match status" value="2"/>
</dbReference>
<accession>A0AAN9K850</accession>
<keyword evidence="2" id="KW-0479">Metal-binding</keyword>
<dbReference type="Gene3D" id="3.30.40.10">
    <property type="entry name" value="Zinc/RING finger domain, C3HC4 (zinc finger)"/>
    <property type="match status" value="2"/>
</dbReference>
<dbReference type="PROSITE" id="PS01359">
    <property type="entry name" value="ZF_PHD_1"/>
    <property type="match status" value="1"/>
</dbReference>
<feature type="region of interest" description="Disordered" evidence="7">
    <location>
        <begin position="382"/>
        <end position="434"/>
    </location>
</feature>
<dbReference type="CDD" id="cd15539">
    <property type="entry name" value="PHD1_AIRE"/>
    <property type="match status" value="1"/>
</dbReference>
<keyword evidence="10" id="KW-1185">Reference proteome</keyword>
<dbReference type="FunFam" id="3.30.40.10:FF:000494">
    <property type="entry name" value="Acyl-CoA N-acyltransferase with RING/FYVE/PHD-type zinc finger domain"/>
    <property type="match status" value="1"/>
</dbReference>
<dbReference type="GO" id="GO:0042393">
    <property type="term" value="F:histone binding"/>
    <property type="evidence" value="ECO:0007669"/>
    <property type="project" value="TreeGrafter"/>
</dbReference>
<evidence type="ECO:0000259" key="8">
    <source>
        <dbReference type="PROSITE" id="PS50016"/>
    </source>
</evidence>
<dbReference type="InterPro" id="IPR013083">
    <property type="entry name" value="Znf_RING/FYVE/PHD"/>
</dbReference>
<evidence type="ECO:0000313" key="9">
    <source>
        <dbReference type="EMBL" id="KAK7312612.1"/>
    </source>
</evidence>
<evidence type="ECO:0000256" key="5">
    <source>
        <dbReference type="ARBA" id="ARBA00023242"/>
    </source>
</evidence>
<feature type="domain" description="PHD-type" evidence="8">
    <location>
        <begin position="622"/>
        <end position="682"/>
    </location>
</feature>
<dbReference type="InterPro" id="IPR016181">
    <property type="entry name" value="Acyl_CoA_acyltransferase"/>
</dbReference>
<dbReference type="Pfam" id="PF23209">
    <property type="entry name" value="IDM1_C"/>
    <property type="match status" value="1"/>
</dbReference>
<dbReference type="PANTHER" id="PTHR47025">
    <property type="entry name" value="AUTOIMMUNE REGULATOR"/>
    <property type="match status" value="1"/>
</dbReference>
<dbReference type="InterPro" id="IPR032308">
    <property type="entry name" value="TDBD"/>
</dbReference>
<dbReference type="SUPFAM" id="SSF55729">
    <property type="entry name" value="Acyl-CoA N-acyltransferases (Nat)"/>
    <property type="match status" value="1"/>
</dbReference>